<sequence length="255" mass="29528">MQFSIKDTSVIVQMDNSRNLNMDQIVAEVKAQYEEIAAKSREEAEAWYKSKYDQMASQATQYGNELRNTKAEIAELNRMISRLQSEIESIKAQRTNMENQIAEAEERGELTVKEAKARIRDLEEALQRAKQDMARQLREYQELMNVKLALDIEIATYRKLLEGEEDRIGQQAIVNIQSIPSFSEYQALPLKKEFPMLSTKRLADVGYRVFSGSMMLLTLYGGYLCAMRGYRYMQRQKQLQLAAQNQNIDPEIVKD</sequence>
<evidence type="ECO:0000256" key="9">
    <source>
        <dbReference type="SAM" id="Phobius"/>
    </source>
</evidence>
<evidence type="ECO:0000313" key="11">
    <source>
        <dbReference type="EMBL" id="KAK3512270.1"/>
    </source>
</evidence>
<dbReference type="Proteomes" id="UP001274896">
    <property type="component" value="Unassembled WGS sequence"/>
</dbReference>
<evidence type="ECO:0000256" key="2">
    <source>
        <dbReference type="ARBA" id="ARBA00022692"/>
    </source>
</evidence>
<dbReference type="PANTHER" id="PTHR45616">
    <property type="entry name" value="GATA-TYPE DOMAIN-CONTAINING PROTEIN"/>
    <property type="match status" value="1"/>
</dbReference>
<dbReference type="InterPro" id="IPR018039">
    <property type="entry name" value="IF_conserved"/>
</dbReference>
<protein>
    <recommendedName>
        <fullName evidence="10">IF rod domain-containing protein</fullName>
    </recommendedName>
</protein>
<comment type="subcellular location">
    <subcellularLocation>
        <location evidence="1">Membrane</location>
        <topology evidence="1">Single-pass membrane protein</topology>
    </subcellularLocation>
</comment>
<dbReference type="GO" id="GO:0045095">
    <property type="term" value="C:keratin filament"/>
    <property type="evidence" value="ECO:0007669"/>
    <property type="project" value="InterPro"/>
</dbReference>
<evidence type="ECO:0000256" key="3">
    <source>
        <dbReference type="ARBA" id="ARBA00022754"/>
    </source>
</evidence>
<dbReference type="EMBL" id="JAUCMX010000023">
    <property type="protein sequence ID" value="KAK3512270.1"/>
    <property type="molecule type" value="Genomic_DNA"/>
</dbReference>
<dbReference type="GO" id="GO:0016020">
    <property type="term" value="C:membrane"/>
    <property type="evidence" value="ECO:0007669"/>
    <property type="project" value="UniProtKB-SubCell"/>
</dbReference>
<dbReference type="PRINTS" id="PR01276">
    <property type="entry name" value="TYPE2KERATIN"/>
</dbReference>
<evidence type="ECO:0000256" key="4">
    <source>
        <dbReference type="ARBA" id="ARBA00022989"/>
    </source>
</evidence>
<dbReference type="Pfam" id="PF14880">
    <property type="entry name" value="COX14"/>
    <property type="match status" value="1"/>
</dbReference>
<reference evidence="11" key="1">
    <citation type="submission" date="2023-06" db="EMBL/GenBank/DDBJ databases">
        <title>Male Hemibagrus guttatus genome.</title>
        <authorList>
            <person name="Bian C."/>
        </authorList>
    </citation>
    <scope>NUCLEOTIDE SEQUENCE</scope>
    <source>
        <strain evidence="11">Male_cb2023</strain>
        <tissue evidence="11">Muscle</tissue>
    </source>
</reference>
<dbReference type="PROSITE" id="PS00226">
    <property type="entry name" value="IF_ROD_1"/>
    <property type="match status" value="1"/>
</dbReference>
<dbReference type="GO" id="GO:0045109">
    <property type="term" value="P:intermediate filament organization"/>
    <property type="evidence" value="ECO:0007669"/>
    <property type="project" value="TreeGrafter"/>
</dbReference>
<evidence type="ECO:0000313" key="12">
    <source>
        <dbReference type="Proteomes" id="UP001274896"/>
    </source>
</evidence>
<proteinExistence type="inferred from homology"/>
<dbReference type="InterPro" id="IPR039008">
    <property type="entry name" value="IF_rod_dom"/>
</dbReference>
<evidence type="ECO:0000259" key="10">
    <source>
        <dbReference type="PROSITE" id="PS51842"/>
    </source>
</evidence>
<dbReference type="AlphaFoldDB" id="A0AAE0Q2M4"/>
<evidence type="ECO:0000256" key="8">
    <source>
        <dbReference type="SAM" id="Coils"/>
    </source>
</evidence>
<keyword evidence="12" id="KW-1185">Reference proteome</keyword>
<keyword evidence="6 9" id="KW-0472">Membrane</keyword>
<dbReference type="SMART" id="SM01391">
    <property type="entry name" value="Filament"/>
    <property type="match status" value="1"/>
</dbReference>
<keyword evidence="2 9" id="KW-0812">Transmembrane</keyword>
<dbReference type="SUPFAM" id="SSF64593">
    <property type="entry name" value="Intermediate filament protein, coiled coil region"/>
    <property type="match status" value="1"/>
</dbReference>
<evidence type="ECO:0000256" key="5">
    <source>
        <dbReference type="ARBA" id="ARBA00023054"/>
    </source>
</evidence>
<evidence type="ECO:0000256" key="1">
    <source>
        <dbReference type="ARBA" id="ARBA00004167"/>
    </source>
</evidence>
<feature type="domain" description="IF rod" evidence="10">
    <location>
        <begin position="1"/>
        <end position="168"/>
    </location>
</feature>
<dbReference type="GO" id="GO:0031424">
    <property type="term" value="P:keratinization"/>
    <property type="evidence" value="ECO:0007669"/>
    <property type="project" value="TreeGrafter"/>
</dbReference>
<dbReference type="Gene3D" id="1.20.5.500">
    <property type="entry name" value="Single helix bin"/>
    <property type="match status" value="1"/>
</dbReference>
<dbReference type="Gene3D" id="1.20.5.170">
    <property type="match status" value="1"/>
</dbReference>
<dbReference type="Pfam" id="PF00038">
    <property type="entry name" value="Filament"/>
    <property type="match status" value="1"/>
</dbReference>
<comment type="similarity">
    <text evidence="7">Belongs to the intermediate filament family.</text>
</comment>
<feature type="transmembrane region" description="Helical" evidence="9">
    <location>
        <begin position="205"/>
        <end position="226"/>
    </location>
</feature>
<gene>
    <name evidence="11" type="ORF">QTP70_002265</name>
</gene>
<dbReference type="FunFam" id="1.20.5.500:FF:000001">
    <property type="entry name" value="Type II keratin 23"/>
    <property type="match status" value="1"/>
</dbReference>
<feature type="coiled-coil region" evidence="8">
    <location>
        <begin position="59"/>
        <end position="146"/>
    </location>
</feature>
<dbReference type="FunFam" id="1.20.5.170:FF:000004">
    <property type="entry name" value="Keratin, type II cytoskeletal 5"/>
    <property type="match status" value="1"/>
</dbReference>
<keyword evidence="5 8" id="KW-0175">Coiled coil</keyword>
<evidence type="ECO:0000256" key="7">
    <source>
        <dbReference type="RuleBase" id="RU000685"/>
    </source>
</evidence>
<dbReference type="InterPro" id="IPR003054">
    <property type="entry name" value="Keratin_II"/>
</dbReference>
<organism evidence="11 12">
    <name type="scientific">Hemibagrus guttatus</name>
    <dbReference type="NCBI Taxonomy" id="175788"/>
    <lineage>
        <taxon>Eukaryota</taxon>
        <taxon>Metazoa</taxon>
        <taxon>Chordata</taxon>
        <taxon>Craniata</taxon>
        <taxon>Vertebrata</taxon>
        <taxon>Euteleostomi</taxon>
        <taxon>Actinopterygii</taxon>
        <taxon>Neopterygii</taxon>
        <taxon>Teleostei</taxon>
        <taxon>Ostariophysi</taxon>
        <taxon>Siluriformes</taxon>
        <taxon>Bagridae</taxon>
        <taxon>Hemibagrus</taxon>
    </lineage>
</organism>
<keyword evidence="3 7" id="KW-0403">Intermediate filament</keyword>
<dbReference type="InterPro" id="IPR029208">
    <property type="entry name" value="COX14"/>
</dbReference>
<dbReference type="PANTHER" id="PTHR45616:SF9">
    <property type="entry name" value="KERATIN, TYPE II CYTOSKELETAL 8-RELATED"/>
    <property type="match status" value="1"/>
</dbReference>
<dbReference type="GO" id="GO:0005615">
    <property type="term" value="C:extracellular space"/>
    <property type="evidence" value="ECO:0007669"/>
    <property type="project" value="TreeGrafter"/>
</dbReference>
<dbReference type="PROSITE" id="PS51842">
    <property type="entry name" value="IF_ROD_2"/>
    <property type="match status" value="1"/>
</dbReference>
<dbReference type="GO" id="GO:0030280">
    <property type="term" value="F:structural constituent of skin epidermis"/>
    <property type="evidence" value="ECO:0007669"/>
    <property type="project" value="TreeGrafter"/>
</dbReference>
<name>A0AAE0Q2M4_9TELE</name>
<comment type="caution">
    <text evidence="11">The sequence shown here is derived from an EMBL/GenBank/DDBJ whole genome shotgun (WGS) entry which is preliminary data.</text>
</comment>
<accession>A0AAE0Q2M4</accession>
<evidence type="ECO:0000256" key="6">
    <source>
        <dbReference type="ARBA" id="ARBA00023136"/>
    </source>
</evidence>
<keyword evidence="4 9" id="KW-1133">Transmembrane helix</keyword>